<dbReference type="InterPro" id="IPR001731">
    <property type="entry name" value="ALAD"/>
</dbReference>
<dbReference type="RefSeq" id="WP_075276180.1">
    <property type="nucleotide sequence ID" value="NZ_CP016908.1"/>
</dbReference>
<keyword evidence="12" id="KW-0460">Magnesium</keyword>
<proteinExistence type="inferred from homology"/>
<dbReference type="SUPFAM" id="SSF51569">
    <property type="entry name" value="Aldolase"/>
    <property type="match status" value="1"/>
</dbReference>
<dbReference type="Gene3D" id="3.20.20.70">
    <property type="entry name" value="Aldolase class I"/>
    <property type="match status" value="1"/>
</dbReference>
<dbReference type="PIRSF" id="PIRSF001415">
    <property type="entry name" value="Porphbilin_synth"/>
    <property type="match status" value="1"/>
</dbReference>
<reference evidence="14 15" key="1">
    <citation type="submission" date="2016-08" db="EMBL/GenBank/DDBJ databases">
        <title>Identification and validation of antigenic proteins from Pajaroellobacter abortibovis using de-novo genome sequence assembly and reverse vaccinology.</title>
        <authorList>
            <person name="Welly B.T."/>
            <person name="Miller M.R."/>
            <person name="Stott J.L."/>
            <person name="Blanchard M.T."/>
            <person name="Islas-Trejo A.D."/>
            <person name="O'Rourke S.M."/>
            <person name="Young A.E."/>
            <person name="Medrano J.F."/>
            <person name="Van Eenennaam A.L."/>
        </authorList>
    </citation>
    <scope>NUCLEOTIDE SEQUENCE [LARGE SCALE GENOMIC DNA]</scope>
    <source>
        <strain evidence="14 15">BTF92-0548A/99-0131</strain>
    </source>
</reference>
<evidence type="ECO:0000313" key="14">
    <source>
        <dbReference type="EMBL" id="APR99533.1"/>
    </source>
</evidence>
<dbReference type="InterPro" id="IPR013785">
    <property type="entry name" value="Aldolase_TIM"/>
</dbReference>
<evidence type="ECO:0000256" key="13">
    <source>
        <dbReference type="RuleBase" id="RU004161"/>
    </source>
</evidence>
<keyword evidence="7" id="KW-0627">Porphyrin biosynthesis</keyword>
<dbReference type="SMART" id="SM01004">
    <property type="entry name" value="ALAD"/>
    <property type="match status" value="1"/>
</dbReference>
<protein>
    <recommendedName>
        <fullName evidence="4">Delta-aminolevulinic acid dehydratase</fullName>
        <ecNumber evidence="3">4.2.1.24</ecNumber>
    </recommendedName>
    <alternativeName>
        <fullName evidence="8">Porphobilinogen synthase</fullName>
    </alternativeName>
</protein>
<dbReference type="OrthoDB" id="9805001at2"/>
<dbReference type="EC" id="4.2.1.24" evidence="3"/>
<keyword evidence="6" id="KW-0456">Lyase</keyword>
<dbReference type="EMBL" id="CP016908">
    <property type="protein sequence ID" value="APR99533.1"/>
    <property type="molecule type" value="Genomic_DNA"/>
</dbReference>
<dbReference type="STRING" id="1882918.BCY86_01685"/>
<feature type="binding site" evidence="11">
    <location>
        <position position="213"/>
    </location>
    <ligand>
        <name>5-aminolevulinate</name>
        <dbReference type="ChEBI" id="CHEBI:356416"/>
        <label>1</label>
    </ligand>
</feature>
<feature type="binding site" evidence="11">
    <location>
        <position position="282"/>
    </location>
    <ligand>
        <name>5-aminolevulinate</name>
        <dbReference type="ChEBI" id="CHEBI:356416"/>
        <label>2</label>
    </ligand>
</feature>
<keyword evidence="15" id="KW-1185">Reference proteome</keyword>
<dbReference type="GO" id="GO:0005829">
    <property type="term" value="C:cytosol"/>
    <property type="evidence" value="ECO:0007669"/>
    <property type="project" value="TreeGrafter"/>
</dbReference>
<evidence type="ECO:0000256" key="12">
    <source>
        <dbReference type="PIRSR" id="PIRSR001415-5"/>
    </source>
</evidence>
<sequence>MGFPTIRPRRLRATPFIRSLVQETYLAPSQLIYPLFFSDSIDKGEPIKNMPNQIRHPVREARQQAKELVSRGIKGALLFGLPTTKDAYGTSAYDPDGPVPRALAEMKNAAPDLYLMTDVCVDAYTDHGHCGLLKSSTSPHLNGFEIDNDSTLEVLAKVAVTHARAGADMVAPSAMMDGQVSAIRQALDQEGHNPTAIMSYAVKYASAFYAPFRDAADCKPQFGDRASYQLPPSNQREALREAALDEAEGADILLVKPGLLCLDVIRTLSESTYLPIAAYHVSGEYAMLHASAAHKILPLERAVLEVLTAIRRAGANFVITYHALEAAEWLYS</sequence>
<dbReference type="GO" id="GO:0004655">
    <property type="term" value="F:porphobilinogen synthase activity"/>
    <property type="evidence" value="ECO:0007669"/>
    <property type="project" value="UniProtKB-EC"/>
</dbReference>
<dbReference type="NCBIfam" id="NF006762">
    <property type="entry name" value="PRK09283.1"/>
    <property type="match status" value="1"/>
</dbReference>
<dbReference type="UniPathway" id="UPA00251">
    <property type="reaction ID" value="UER00318"/>
</dbReference>
<keyword evidence="5" id="KW-0350">Heme biosynthesis</keyword>
<evidence type="ECO:0000256" key="3">
    <source>
        <dbReference type="ARBA" id="ARBA00012053"/>
    </source>
</evidence>
<dbReference type="GO" id="GO:0006782">
    <property type="term" value="P:protoporphyrinogen IX biosynthetic process"/>
    <property type="evidence" value="ECO:0007669"/>
    <property type="project" value="UniProtKB-UniPathway"/>
</dbReference>
<dbReference type="Proteomes" id="UP000185544">
    <property type="component" value="Chromosome"/>
</dbReference>
<dbReference type="Pfam" id="PF00490">
    <property type="entry name" value="ALAD"/>
    <property type="match status" value="1"/>
</dbReference>
<dbReference type="CDD" id="cd00384">
    <property type="entry name" value="ALAD_PBGS"/>
    <property type="match status" value="1"/>
</dbReference>
<evidence type="ECO:0000313" key="15">
    <source>
        <dbReference type="Proteomes" id="UP000185544"/>
    </source>
</evidence>
<evidence type="ECO:0000256" key="2">
    <source>
        <dbReference type="ARBA" id="ARBA00008055"/>
    </source>
</evidence>
<keyword evidence="12" id="KW-0479">Metal-binding</keyword>
<dbReference type="PRINTS" id="PR00144">
    <property type="entry name" value="DALDHYDRTASE"/>
</dbReference>
<feature type="active site" description="Schiff-base intermediate with substrate" evidence="10">
    <location>
        <position position="256"/>
    </location>
</feature>
<evidence type="ECO:0000256" key="5">
    <source>
        <dbReference type="ARBA" id="ARBA00023133"/>
    </source>
</evidence>
<evidence type="ECO:0000256" key="9">
    <source>
        <dbReference type="ARBA" id="ARBA00047651"/>
    </source>
</evidence>
<name>A0A1L6MVG1_9BACT</name>
<organism evidence="14 15">
    <name type="scientific">Pajaroellobacter abortibovis</name>
    <dbReference type="NCBI Taxonomy" id="1882918"/>
    <lineage>
        <taxon>Bacteria</taxon>
        <taxon>Pseudomonadati</taxon>
        <taxon>Myxococcota</taxon>
        <taxon>Polyangia</taxon>
        <taxon>Polyangiales</taxon>
        <taxon>Polyangiaceae</taxon>
    </lineage>
</organism>
<feature type="binding site" evidence="12">
    <location>
        <position position="241"/>
    </location>
    <ligand>
        <name>Mg(2+)</name>
        <dbReference type="ChEBI" id="CHEBI:18420"/>
    </ligand>
</feature>
<evidence type="ECO:0000256" key="10">
    <source>
        <dbReference type="PIRSR" id="PIRSR001415-1"/>
    </source>
</evidence>
<dbReference type="FunFam" id="3.20.20.70:FF:000019">
    <property type="entry name" value="Delta-aminolevulinic acid dehydratase"/>
    <property type="match status" value="1"/>
</dbReference>
<feature type="binding site" evidence="11">
    <location>
        <position position="321"/>
    </location>
    <ligand>
        <name>5-aminolevulinate</name>
        <dbReference type="ChEBI" id="CHEBI:356416"/>
        <label>2</label>
    </ligand>
</feature>
<dbReference type="PANTHER" id="PTHR11458">
    <property type="entry name" value="DELTA-AMINOLEVULINIC ACID DEHYDRATASE"/>
    <property type="match status" value="1"/>
</dbReference>
<evidence type="ECO:0000256" key="7">
    <source>
        <dbReference type="ARBA" id="ARBA00023244"/>
    </source>
</evidence>
<dbReference type="KEGG" id="pabo:BCY86_01685"/>
<comment type="catalytic activity">
    <reaction evidence="9">
        <text>2 5-aminolevulinate = porphobilinogen + 2 H2O + H(+)</text>
        <dbReference type="Rhea" id="RHEA:24064"/>
        <dbReference type="ChEBI" id="CHEBI:15377"/>
        <dbReference type="ChEBI" id="CHEBI:15378"/>
        <dbReference type="ChEBI" id="CHEBI:58126"/>
        <dbReference type="ChEBI" id="CHEBI:356416"/>
        <dbReference type="EC" id="4.2.1.24"/>
    </reaction>
</comment>
<dbReference type="GO" id="GO:0008270">
    <property type="term" value="F:zinc ion binding"/>
    <property type="evidence" value="ECO:0007669"/>
    <property type="project" value="TreeGrafter"/>
</dbReference>
<accession>A0A1L6MVG1</accession>
<gene>
    <name evidence="14" type="ORF">BCY86_01685</name>
</gene>
<evidence type="ECO:0000256" key="4">
    <source>
        <dbReference type="ARBA" id="ARBA00020771"/>
    </source>
</evidence>
<evidence type="ECO:0000256" key="8">
    <source>
        <dbReference type="ARBA" id="ARBA00032837"/>
    </source>
</evidence>
<feature type="active site" description="Schiff-base intermediate with substrate" evidence="10">
    <location>
        <position position="203"/>
    </location>
</feature>
<evidence type="ECO:0000256" key="1">
    <source>
        <dbReference type="ARBA" id="ARBA00004694"/>
    </source>
</evidence>
<evidence type="ECO:0000256" key="11">
    <source>
        <dbReference type="PIRSR" id="PIRSR001415-2"/>
    </source>
</evidence>
<dbReference type="PANTHER" id="PTHR11458:SF0">
    <property type="entry name" value="DELTA-AMINOLEVULINIC ACID DEHYDRATASE"/>
    <property type="match status" value="1"/>
</dbReference>
<comment type="similarity">
    <text evidence="2 13">Belongs to the ALAD family.</text>
</comment>
<feature type="binding site" evidence="11">
    <location>
        <position position="225"/>
    </location>
    <ligand>
        <name>5-aminolevulinate</name>
        <dbReference type="ChEBI" id="CHEBI:356416"/>
        <label>1</label>
    </ligand>
</feature>
<comment type="pathway">
    <text evidence="1">Porphyrin-containing compound metabolism; protoporphyrin-IX biosynthesis; coproporphyrinogen-III from 5-aminolevulinate: step 1/4.</text>
</comment>
<dbReference type="AlphaFoldDB" id="A0A1L6MVG1"/>
<evidence type="ECO:0000256" key="6">
    <source>
        <dbReference type="ARBA" id="ARBA00023239"/>
    </source>
</evidence>